<protein>
    <submittedName>
        <fullName evidence="4">Succinate semialdehyde dehydrogenase</fullName>
    </submittedName>
</protein>
<evidence type="ECO:0000256" key="2">
    <source>
        <dbReference type="SAM" id="Coils"/>
    </source>
</evidence>
<gene>
    <name evidence="4" type="ORF">N7505_004395</name>
</gene>
<reference evidence="4 5" key="1">
    <citation type="journal article" date="2023" name="IMA Fungus">
        <title>Comparative genomic study of the Penicillium genus elucidates a diverse pangenome and 15 lateral gene transfer events.</title>
        <authorList>
            <person name="Petersen C."/>
            <person name="Sorensen T."/>
            <person name="Nielsen M.R."/>
            <person name="Sondergaard T.E."/>
            <person name="Sorensen J.L."/>
            <person name="Fitzpatrick D.A."/>
            <person name="Frisvad J.C."/>
            <person name="Nielsen K.L."/>
        </authorList>
    </citation>
    <scope>NUCLEOTIDE SEQUENCE [LARGE SCALE GENOMIC DNA]</scope>
    <source>
        <strain evidence="4 5">IBT 3361</strain>
    </source>
</reference>
<dbReference type="InterPro" id="IPR015590">
    <property type="entry name" value="Aldehyde_DH_dom"/>
</dbReference>
<dbReference type="Gene3D" id="3.40.309.10">
    <property type="entry name" value="Aldehyde Dehydrogenase, Chain A, domain 2"/>
    <property type="match status" value="1"/>
</dbReference>
<accession>A0ABQ8WFA3</accession>
<feature type="domain" description="Aldehyde dehydrogenase" evidence="3">
    <location>
        <begin position="111"/>
        <end position="323"/>
    </location>
</feature>
<dbReference type="InterPro" id="IPR016161">
    <property type="entry name" value="Ald_DH/histidinol_DH"/>
</dbReference>
<dbReference type="Pfam" id="PF00171">
    <property type="entry name" value="Aldedh"/>
    <property type="match status" value="2"/>
</dbReference>
<sequence length="349" mass="37298">MPSAEAFIELNKCSLFVQNSAFIGGEWVKATIPRDHVLGTRYRGHDAQGASRIAPTLVAGCAVVVKPPSETPCMALSLTKLAIEAGFPRKVIQLVARKDQGVASELEVNPEGTAKKVSLVFGGYVPIAVLEDSDLDLLLRGAMFSKFHCLGQTCVCANRLYVQSVVVEEFSRRFVKEVEELKAVVQKAEEHILDAVSKGAEMRSGGTVDMHAYMRCVQGTAPKGLGNGFFTRPTVLTGATVDMAVAKDATFGPLVPIFASESEEEVARLANNTEFGLAGYLYSKDIGLMMRTAQKMQVGIYGVDTGKVAAAESPFGGTKESDYRLTIGLKGASTALLSTKPSRLLPLGT</sequence>
<evidence type="ECO:0000256" key="1">
    <source>
        <dbReference type="ARBA" id="ARBA00023002"/>
    </source>
</evidence>
<comment type="caution">
    <text evidence="4">The sequence shown here is derived from an EMBL/GenBank/DDBJ whole genome shotgun (WGS) entry which is preliminary data.</text>
</comment>
<evidence type="ECO:0000313" key="4">
    <source>
        <dbReference type="EMBL" id="KAJ5268637.1"/>
    </source>
</evidence>
<dbReference type="Gene3D" id="3.40.605.10">
    <property type="entry name" value="Aldehyde Dehydrogenase, Chain A, domain 1"/>
    <property type="match status" value="2"/>
</dbReference>
<dbReference type="InterPro" id="IPR016163">
    <property type="entry name" value="Ald_DH_C"/>
</dbReference>
<dbReference type="SUPFAM" id="SSF53720">
    <property type="entry name" value="ALDH-like"/>
    <property type="match status" value="1"/>
</dbReference>
<dbReference type="InterPro" id="IPR016162">
    <property type="entry name" value="Ald_DH_N"/>
</dbReference>
<dbReference type="InterPro" id="IPR050740">
    <property type="entry name" value="Aldehyde_DH_Superfamily"/>
</dbReference>
<evidence type="ECO:0000259" key="3">
    <source>
        <dbReference type="Pfam" id="PF00171"/>
    </source>
</evidence>
<keyword evidence="5" id="KW-1185">Reference proteome</keyword>
<keyword evidence="2" id="KW-0175">Coiled coil</keyword>
<dbReference type="PANTHER" id="PTHR43353:SF5">
    <property type="entry name" value="SUCCINATE-SEMIALDEHYDE DEHYDROGENASE, MITOCHONDRIAL"/>
    <property type="match status" value="1"/>
</dbReference>
<organism evidence="4 5">
    <name type="scientific">Penicillium chrysogenum</name>
    <name type="common">Penicillium notatum</name>
    <dbReference type="NCBI Taxonomy" id="5076"/>
    <lineage>
        <taxon>Eukaryota</taxon>
        <taxon>Fungi</taxon>
        <taxon>Dikarya</taxon>
        <taxon>Ascomycota</taxon>
        <taxon>Pezizomycotina</taxon>
        <taxon>Eurotiomycetes</taxon>
        <taxon>Eurotiomycetidae</taxon>
        <taxon>Eurotiales</taxon>
        <taxon>Aspergillaceae</taxon>
        <taxon>Penicillium</taxon>
        <taxon>Penicillium chrysogenum species complex</taxon>
    </lineage>
</organism>
<proteinExistence type="predicted"/>
<keyword evidence="1" id="KW-0560">Oxidoreductase</keyword>
<dbReference type="Proteomes" id="UP001220256">
    <property type="component" value="Unassembled WGS sequence"/>
</dbReference>
<evidence type="ECO:0000313" key="5">
    <source>
        <dbReference type="Proteomes" id="UP001220256"/>
    </source>
</evidence>
<feature type="domain" description="Aldehyde dehydrogenase" evidence="3">
    <location>
        <begin position="50"/>
        <end position="110"/>
    </location>
</feature>
<feature type="coiled-coil region" evidence="2">
    <location>
        <begin position="171"/>
        <end position="198"/>
    </location>
</feature>
<dbReference type="EMBL" id="JAPVEB010000003">
    <property type="protein sequence ID" value="KAJ5268637.1"/>
    <property type="molecule type" value="Genomic_DNA"/>
</dbReference>
<dbReference type="PANTHER" id="PTHR43353">
    <property type="entry name" value="SUCCINATE-SEMIALDEHYDE DEHYDROGENASE, MITOCHONDRIAL"/>
    <property type="match status" value="1"/>
</dbReference>
<name>A0ABQ8WFA3_PENCH</name>